<accession>A0ABD6MH74</accession>
<dbReference type="Gene3D" id="3.40.50.2300">
    <property type="match status" value="1"/>
</dbReference>
<dbReference type="InterPro" id="IPR058245">
    <property type="entry name" value="NreC/VraR/RcsB-like_REC"/>
</dbReference>
<keyword evidence="3" id="KW-0238">DNA-binding</keyword>
<dbReference type="PANTHER" id="PTHR43214:SF17">
    <property type="entry name" value="TRANSCRIPTIONAL REGULATORY PROTEIN RCSB"/>
    <property type="match status" value="1"/>
</dbReference>
<dbReference type="CDD" id="cd17535">
    <property type="entry name" value="REC_NarL-like"/>
    <property type="match status" value="1"/>
</dbReference>
<dbReference type="InterPro" id="IPR039420">
    <property type="entry name" value="WalR-like"/>
</dbReference>
<dbReference type="InterPro" id="IPR016032">
    <property type="entry name" value="Sig_transdc_resp-reg_C-effctor"/>
</dbReference>
<evidence type="ECO:0000256" key="3">
    <source>
        <dbReference type="ARBA" id="ARBA00023125"/>
    </source>
</evidence>
<dbReference type="PRINTS" id="PR00038">
    <property type="entry name" value="HTHLUXR"/>
</dbReference>
<evidence type="ECO:0000313" key="7">
    <source>
        <dbReference type="EMBL" id="NTZ52943.1"/>
    </source>
</evidence>
<evidence type="ECO:0000259" key="6">
    <source>
        <dbReference type="PROSITE" id="PS50110"/>
    </source>
</evidence>
<dbReference type="SMART" id="SM00448">
    <property type="entry name" value="REC"/>
    <property type="match status" value="1"/>
</dbReference>
<dbReference type="InterPro" id="IPR000792">
    <property type="entry name" value="Tscrpt_reg_LuxR_C"/>
</dbReference>
<evidence type="ECO:0000256" key="2">
    <source>
        <dbReference type="ARBA" id="ARBA00023012"/>
    </source>
</evidence>
<feature type="domain" description="HTH luxR-type" evidence="5">
    <location>
        <begin position="151"/>
        <end position="216"/>
    </location>
</feature>
<dbReference type="PROSITE" id="PS50043">
    <property type="entry name" value="HTH_LUXR_2"/>
    <property type="match status" value="1"/>
</dbReference>
<sequence>MYSGHHGINVAIADDHPALLIGIKHELAANRMLNIIGAASDSTQLISILDEHECDVIVTDYAMPGGKYGDGTSLLTFIKRRYPNIKIVVFTMLDNPAIISDLLRNDINCILSKSDPVQHIAYAIRAAYSEKKYFSPATDEIVKRLNVNPDKIDYLYGLSKREIEVIRMYVAGYTINQIAEKLSRSKQTISAQKQNAMKKLGAINEPDLIKVAIEIGLL</sequence>
<name>A0ABD6MH74_9ENTR</name>
<evidence type="ECO:0000256" key="1">
    <source>
        <dbReference type="ARBA" id="ARBA00022553"/>
    </source>
</evidence>
<keyword evidence="2" id="KW-0902">Two-component regulatory system</keyword>
<dbReference type="SMART" id="SM00421">
    <property type="entry name" value="HTH_LUXR"/>
    <property type="match status" value="1"/>
</dbReference>
<feature type="domain" description="Response regulatory" evidence="6">
    <location>
        <begin position="9"/>
        <end position="128"/>
    </location>
</feature>
<dbReference type="GO" id="GO:0003677">
    <property type="term" value="F:DNA binding"/>
    <property type="evidence" value="ECO:0007669"/>
    <property type="project" value="UniProtKB-KW"/>
</dbReference>
<gene>
    <name evidence="7" type="ORF">FCH32_21995</name>
</gene>
<proteinExistence type="predicted"/>
<reference evidence="7 8" key="1">
    <citation type="submission" date="2019-05" db="EMBL/GenBank/DDBJ databases">
        <title>Draft genomes of bacterial isolates retrieved from different Forrest soils.</title>
        <authorList>
            <person name="Soares-Castro P."/>
            <person name="Santos P.M."/>
        </authorList>
    </citation>
    <scope>NUCLEOTIDE SEQUENCE [LARGE SCALE GENOMIC DNA]</scope>
    <source>
        <strain evidence="7 8">UMG736</strain>
    </source>
</reference>
<dbReference type="Gene3D" id="1.10.10.10">
    <property type="entry name" value="Winged helix-like DNA-binding domain superfamily/Winged helix DNA-binding domain"/>
    <property type="match status" value="1"/>
</dbReference>
<feature type="modified residue" description="4-aspartylphosphate" evidence="4">
    <location>
        <position position="60"/>
    </location>
</feature>
<keyword evidence="1 4" id="KW-0597">Phosphoprotein</keyword>
<comment type="caution">
    <text evidence="7">The sequence shown here is derived from an EMBL/GenBank/DDBJ whole genome shotgun (WGS) entry which is preliminary data.</text>
</comment>
<dbReference type="InterPro" id="IPR011006">
    <property type="entry name" value="CheY-like_superfamily"/>
</dbReference>
<evidence type="ECO:0000259" key="5">
    <source>
        <dbReference type="PROSITE" id="PS50043"/>
    </source>
</evidence>
<dbReference type="Pfam" id="PF00196">
    <property type="entry name" value="GerE"/>
    <property type="match status" value="1"/>
</dbReference>
<evidence type="ECO:0000313" key="8">
    <source>
        <dbReference type="Proteomes" id="UP000729009"/>
    </source>
</evidence>
<dbReference type="Proteomes" id="UP000729009">
    <property type="component" value="Unassembled WGS sequence"/>
</dbReference>
<dbReference type="SUPFAM" id="SSF52172">
    <property type="entry name" value="CheY-like"/>
    <property type="match status" value="1"/>
</dbReference>
<dbReference type="CDD" id="cd06170">
    <property type="entry name" value="LuxR_C_like"/>
    <property type="match status" value="1"/>
</dbReference>
<dbReference type="RefSeq" id="WP_174361517.1">
    <property type="nucleotide sequence ID" value="NZ_SUQN01000011.1"/>
</dbReference>
<protein>
    <submittedName>
        <fullName evidence="7">Response regulator transcription factor</fullName>
    </submittedName>
</protein>
<dbReference type="PANTHER" id="PTHR43214">
    <property type="entry name" value="TWO-COMPONENT RESPONSE REGULATOR"/>
    <property type="match status" value="1"/>
</dbReference>
<dbReference type="InterPro" id="IPR036388">
    <property type="entry name" value="WH-like_DNA-bd_sf"/>
</dbReference>
<keyword evidence="8" id="KW-1185">Reference proteome</keyword>
<evidence type="ECO:0000256" key="4">
    <source>
        <dbReference type="PROSITE-ProRule" id="PRU00169"/>
    </source>
</evidence>
<dbReference type="PROSITE" id="PS50110">
    <property type="entry name" value="RESPONSE_REGULATORY"/>
    <property type="match status" value="1"/>
</dbReference>
<dbReference type="AlphaFoldDB" id="A0ABD6MH74"/>
<dbReference type="Pfam" id="PF00072">
    <property type="entry name" value="Response_reg"/>
    <property type="match status" value="1"/>
</dbReference>
<organism evidence="7 8">
    <name type="scientific">Citrobacter gillenii</name>
    <dbReference type="NCBI Taxonomy" id="67828"/>
    <lineage>
        <taxon>Bacteria</taxon>
        <taxon>Pseudomonadati</taxon>
        <taxon>Pseudomonadota</taxon>
        <taxon>Gammaproteobacteria</taxon>
        <taxon>Enterobacterales</taxon>
        <taxon>Enterobacteriaceae</taxon>
        <taxon>Citrobacter</taxon>
        <taxon>Citrobacter freundii complex</taxon>
    </lineage>
</organism>
<dbReference type="SUPFAM" id="SSF46894">
    <property type="entry name" value="C-terminal effector domain of the bipartite response regulators"/>
    <property type="match status" value="1"/>
</dbReference>
<dbReference type="InterPro" id="IPR001789">
    <property type="entry name" value="Sig_transdc_resp-reg_receiver"/>
</dbReference>
<dbReference type="EMBL" id="SUQN01000011">
    <property type="protein sequence ID" value="NTZ52943.1"/>
    <property type="molecule type" value="Genomic_DNA"/>
</dbReference>